<keyword evidence="2 4" id="KW-0238">DNA-binding</keyword>
<dbReference type="STRING" id="696762.PFRI_32250"/>
<gene>
    <name evidence="6" type="primary">kstR2</name>
    <name evidence="6" type="ORF">PFRI_32250</name>
</gene>
<feature type="DNA-binding region" description="H-T-H motif" evidence="4">
    <location>
        <begin position="65"/>
        <end position="84"/>
    </location>
</feature>
<feature type="domain" description="HTH tetR-type" evidence="5">
    <location>
        <begin position="42"/>
        <end position="102"/>
    </location>
</feature>
<keyword evidence="7" id="KW-1185">Reference proteome</keyword>
<dbReference type="GO" id="GO:0003700">
    <property type="term" value="F:DNA-binding transcription factor activity"/>
    <property type="evidence" value="ECO:0007669"/>
    <property type="project" value="TreeGrafter"/>
</dbReference>
<dbReference type="Gene3D" id="1.10.357.10">
    <property type="entry name" value="Tetracycline Repressor, domain 2"/>
    <property type="match status" value="1"/>
</dbReference>
<dbReference type="Proteomes" id="UP000184514">
    <property type="component" value="Unassembled WGS sequence"/>
</dbReference>
<evidence type="ECO:0000259" key="5">
    <source>
        <dbReference type="PROSITE" id="PS50977"/>
    </source>
</evidence>
<dbReference type="InterPro" id="IPR009057">
    <property type="entry name" value="Homeodomain-like_sf"/>
</dbReference>
<dbReference type="GO" id="GO:0000976">
    <property type="term" value="F:transcription cis-regulatory region binding"/>
    <property type="evidence" value="ECO:0007669"/>
    <property type="project" value="TreeGrafter"/>
</dbReference>
<dbReference type="SUPFAM" id="SSF46689">
    <property type="entry name" value="Homeodomain-like"/>
    <property type="match status" value="1"/>
</dbReference>
<dbReference type="InterPro" id="IPR041490">
    <property type="entry name" value="KstR2_TetR_C"/>
</dbReference>
<dbReference type="PANTHER" id="PTHR30055:SF234">
    <property type="entry name" value="HTH-TYPE TRANSCRIPTIONAL REGULATOR BETI"/>
    <property type="match status" value="1"/>
</dbReference>
<protein>
    <submittedName>
        <fullName evidence="6">HTH-type transcriptional repressor KstR2</fullName>
    </submittedName>
</protein>
<dbReference type="PRINTS" id="PR00455">
    <property type="entry name" value="HTHTETR"/>
</dbReference>
<organism evidence="6 7">
    <name type="scientific">Planktotalea frisia</name>
    <dbReference type="NCBI Taxonomy" id="696762"/>
    <lineage>
        <taxon>Bacteria</taxon>
        <taxon>Pseudomonadati</taxon>
        <taxon>Pseudomonadota</taxon>
        <taxon>Alphaproteobacteria</taxon>
        <taxon>Rhodobacterales</taxon>
        <taxon>Paracoccaceae</taxon>
        <taxon>Planktotalea</taxon>
    </lineage>
</organism>
<accession>A0A1L9NTM8</accession>
<dbReference type="InterPro" id="IPR050109">
    <property type="entry name" value="HTH-type_TetR-like_transc_reg"/>
</dbReference>
<evidence type="ECO:0000256" key="3">
    <source>
        <dbReference type="ARBA" id="ARBA00023163"/>
    </source>
</evidence>
<dbReference type="Pfam" id="PF00440">
    <property type="entry name" value="TetR_N"/>
    <property type="match status" value="1"/>
</dbReference>
<evidence type="ECO:0000313" key="6">
    <source>
        <dbReference type="EMBL" id="OJI92543.1"/>
    </source>
</evidence>
<dbReference type="SUPFAM" id="SSF48498">
    <property type="entry name" value="Tetracyclin repressor-like, C-terminal domain"/>
    <property type="match status" value="1"/>
</dbReference>
<dbReference type="EMBL" id="MLCB01000176">
    <property type="protein sequence ID" value="OJI92543.1"/>
    <property type="molecule type" value="Genomic_DNA"/>
</dbReference>
<keyword evidence="3" id="KW-0804">Transcription</keyword>
<evidence type="ECO:0000256" key="4">
    <source>
        <dbReference type="PROSITE-ProRule" id="PRU00335"/>
    </source>
</evidence>
<proteinExistence type="predicted"/>
<name>A0A1L9NTM8_9RHOB</name>
<evidence type="ECO:0000256" key="1">
    <source>
        <dbReference type="ARBA" id="ARBA00023015"/>
    </source>
</evidence>
<comment type="caution">
    <text evidence="6">The sequence shown here is derived from an EMBL/GenBank/DDBJ whole genome shotgun (WGS) entry which is preliminary data.</text>
</comment>
<dbReference type="AlphaFoldDB" id="A0A1L9NTM8"/>
<dbReference type="PANTHER" id="PTHR30055">
    <property type="entry name" value="HTH-TYPE TRANSCRIPTIONAL REGULATOR RUTR"/>
    <property type="match status" value="1"/>
</dbReference>
<reference evidence="6 7" key="1">
    <citation type="submission" date="2016-10" db="EMBL/GenBank/DDBJ databases">
        <title>Genome sequence of Planktotalea frisia SH6-1.</title>
        <authorList>
            <person name="Poehlein A."/>
            <person name="Bakenhus I."/>
            <person name="Voget S."/>
            <person name="Brinkhoff T."/>
            <person name="Simon M."/>
        </authorList>
    </citation>
    <scope>NUCLEOTIDE SEQUENCE [LARGE SCALE GENOMIC DNA]</scope>
    <source>
        <strain evidence="6 7">SH6-1</strain>
    </source>
</reference>
<evidence type="ECO:0000256" key="2">
    <source>
        <dbReference type="ARBA" id="ARBA00023125"/>
    </source>
</evidence>
<dbReference type="InterPro" id="IPR001647">
    <property type="entry name" value="HTH_TetR"/>
</dbReference>
<dbReference type="PROSITE" id="PS50977">
    <property type="entry name" value="HTH_TETR_2"/>
    <property type="match status" value="1"/>
</dbReference>
<dbReference type="Pfam" id="PF17932">
    <property type="entry name" value="TetR_C_24"/>
    <property type="match status" value="1"/>
</dbReference>
<evidence type="ECO:0000313" key="7">
    <source>
        <dbReference type="Proteomes" id="UP000184514"/>
    </source>
</evidence>
<sequence length="230" mass="25620">MSFGTCDPVRNARQGKPNFGFFLNICSVNVTGMARTQGSHSSSTGPKIRAAAQSLFAQHGYAAVSMRQIAAQVGVQAGALYNYTPDKQTLLFDLMRQHMEDLLNARRAQVGPNEAESAVHALEEFARFHIRFHLDRPDAVFIAYMELRNLTEPHFEQIEALRRAYEQELKDILNAGVDAGDFVIADLGVATRAVIAMLTGVTTWYRDSGALSRAEVEDVYWHMVRKSVAR</sequence>
<dbReference type="InterPro" id="IPR036271">
    <property type="entry name" value="Tet_transcr_reg_TetR-rel_C_sf"/>
</dbReference>
<keyword evidence="1" id="KW-0805">Transcription regulation</keyword>